<organism evidence="1 2">
    <name type="scientific">Thiobaca trueperi</name>
    <dbReference type="NCBI Taxonomy" id="127458"/>
    <lineage>
        <taxon>Bacteria</taxon>
        <taxon>Pseudomonadati</taxon>
        <taxon>Pseudomonadota</taxon>
        <taxon>Gammaproteobacteria</taxon>
        <taxon>Chromatiales</taxon>
        <taxon>Chromatiaceae</taxon>
        <taxon>Thiobaca</taxon>
    </lineage>
</organism>
<sequence length="359" mass="39593">MKKPKEIDWTWSPLPPASYAQTISEFVHFSFKTTNSNATSGGIRVGPDKGLDLPYVSARTLIQAGYVIPLDYAANGGKTALIAKQVNAFEAGKAAPGRPDEAQAIQDAMRDARTTGGEVNADFVSLRLRQLLLPRDGAYVAVTPLGASGLCQIIKNRIDSHNEVARETGRHRLTRAFLGIGGANPQNVGALVRDMQQPLVSFPPQARGDLREVFGTYYRGISLRPSRSKMLDYRQWQMAARHANNGHLPTGMTWRAEEQAKIVAIVSELQDRGRRARARLEQYRGYLPNAGDPLLSPALRNEVQGLIAPDLRDGHWRNATAAAIAREIADYAFDDQAGDFLFEQKSIDTFARWIAEVLQ</sequence>
<name>A0A4R3MT94_9GAMM</name>
<dbReference type="EMBL" id="SMAO01000015">
    <property type="protein sequence ID" value="TCT18046.1"/>
    <property type="molecule type" value="Genomic_DNA"/>
</dbReference>
<protein>
    <submittedName>
        <fullName evidence="1">Uncharacterized protein</fullName>
    </submittedName>
</protein>
<gene>
    <name evidence="1" type="ORF">EDC35_11521</name>
</gene>
<evidence type="ECO:0000313" key="2">
    <source>
        <dbReference type="Proteomes" id="UP000295717"/>
    </source>
</evidence>
<evidence type="ECO:0000313" key="1">
    <source>
        <dbReference type="EMBL" id="TCT18046.1"/>
    </source>
</evidence>
<dbReference type="RefSeq" id="WP_132978685.1">
    <property type="nucleotide sequence ID" value="NZ_SMAO01000015.1"/>
</dbReference>
<proteinExistence type="predicted"/>
<dbReference type="AlphaFoldDB" id="A0A4R3MT94"/>
<keyword evidence="2" id="KW-1185">Reference proteome</keyword>
<accession>A0A4R3MT94</accession>
<dbReference type="Proteomes" id="UP000295717">
    <property type="component" value="Unassembled WGS sequence"/>
</dbReference>
<comment type="caution">
    <text evidence="1">The sequence shown here is derived from an EMBL/GenBank/DDBJ whole genome shotgun (WGS) entry which is preliminary data.</text>
</comment>
<dbReference type="OrthoDB" id="6676442at2"/>
<reference evidence="1 2" key="1">
    <citation type="submission" date="2019-03" db="EMBL/GenBank/DDBJ databases">
        <title>Genomic Encyclopedia of Type Strains, Phase IV (KMG-IV): sequencing the most valuable type-strain genomes for metagenomic binning, comparative biology and taxonomic classification.</title>
        <authorList>
            <person name="Goeker M."/>
        </authorList>
    </citation>
    <scope>NUCLEOTIDE SEQUENCE [LARGE SCALE GENOMIC DNA]</scope>
    <source>
        <strain evidence="1 2">DSM 13587</strain>
    </source>
</reference>